<name>C2KIZ0_LEUMC</name>
<evidence type="ECO:0000256" key="6">
    <source>
        <dbReference type="ARBA" id="ARBA00023163"/>
    </source>
</evidence>
<dbReference type="PRINTS" id="PR01467">
    <property type="entry name" value="ARGREPRESSOR"/>
</dbReference>
<keyword evidence="5 7" id="KW-0238">DNA-binding</keyword>
<organism evidence="10 11">
    <name type="scientific">Leuconostoc mesenteroides subsp. cremoris ATCC 19254</name>
    <dbReference type="NCBI Taxonomy" id="586220"/>
    <lineage>
        <taxon>Bacteria</taxon>
        <taxon>Bacillati</taxon>
        <taxon>Bacillota</taxon>
        <taxon>Bacilli</taxon>
        <taxon>Lactobacillales</taxon>
        <taxon>Lactobacillaceae</taxon>
        <taxon>Leuconostoc</taxon>
    </lineage>
</organism>
<evidence type="ECO:0000256" key="1">
    <source>
        <dbReference type="ARBA" id="ARBA00004496"/>
    </source>
</evidence>
<comment type="similarity">
    <text evidence="2 7">Belongs to the ArgR family.</text>
</comment>
<comment type="function">
    <text evidence="7">Regulates arginine biosynthesis genes.</text>
</comment>
<evidence type="ECO:0000256" key="4">
    <source>
        <dbReference type="ARBA" id="ARBA00023015"/>
    </source>
</evidence>
<evidence type="ECO:0000259" key="8">
    <source>
        <dbReference type="Pfam" id="PF01316"/>
    </source>
</evidence>
<evidence type="ECO:0000256" key="2">
    <source>
        <dbReference type="ARBA" id="ARBA00008316"/>
    </source>
</evidence>
<keyword evidence="3 7" id="KW-0963">Cytoplasm</keyword>
<dbReference type="PANTHER" id="PTHR34471">
    <property type="entry name" value="ARGININE REPRESSOR"/>
    <property type="match status" value="1"/>
</dbReference>
<reference evidence="10 11" key="1">
    <citation type="submission" date="2009-04" db="EMBL/GenBank/DDBJ databases">
        <authorList>
            <person name="Qin X."/>
            <person name="Bachman B."/>
            <person name="Battles P."/>
            <person name="Bell A."/>
            <person name="Bess C."/>
            <person name="Bickham C."/>
            <person name="Chaboub L."/>
            <person name="Chen D."/>
            <person name="Coyle M."/>
            <person name="Deiros D.R."/>
            <person name="Dinh H."/>
            <person name="Forbes L."/>
            <person name="Fowler G."/>
            <person name="Francisco L."/>
            <person name="Fu Q."/>
            <person name="Gubbala S."/>
            <person name="Hale W."/>
            <person name="Han Y."/>
            <person name="Hemphill L."/>
            <person name="Highlander S.K."/>
            <person name="Hirani K."/>
            <person name="Hogues M."/>
            <person name="Jackson L."/>
            <person name="Jakkamsetti A."/>
            <person name="Javaid M."/>
            <person name="Jiang H."/>
            <person name="Korchina V."/>
            <person name="Kovar C."/>
            <person name="Lara F."/>
            <person name="Lee S."/>
            <person name="Mata R."/>
            <person name="Mathew T."/>
            <person name="Moen C."/>
            <person name="Morales K."/>
            <person name="Munidasa M."/>
            <person name="Nazareth L."/>
            <person name="Ngo R."/>
            <person name="Nguyen L."/>
            <person name="Okwuonu G."/>
            <person name="Ongeri F."/>
            <person name="Patil S."/>
            <person name="Petrosino J."/>
            <person name="Pham C."/>
            <person name="Pham P."/>
            <person name="Pu L.-L."/>
            <person name="Puazo M."/>
            <person name="Raj R."/>
            <person name="Reid J."/>
            <person name="Rouhana J."/>
            <person name="Saada N."/>
            <person name="Shang Y."/>
            <person name="Simmons D."/>
            <person name="Thornton R."/>
            <person name="Warren J."/>
            <person name="Weissenberger G."/>
            <person name="Zhang J."/>
            <person name="Zhang L."/>
            <person name="Zhou C."/>
            <person name="Zhu D."/>
            <person name="Muzny D."/>
            <person name="Worley K."/>
            <person name="Gibbs R."/>
        </authorList>
    </citation>
    <scope>NUCLEOTIDE SEQUENCE [LARGE SCALE GENOMIC DNA]</scope>
    <source>
        <strain evidence="10 11">ATCC 19254</strain>
    </source>
</reference>
<evidence type="ECO:0000313" key="11">
    <source>
        <dbReference type="Proteomes" id="UP000004283"/>
    </source>
</evidence>
<dbReference type="Pfam" id="PF01316">
    <property type="entry name" value="Arg_repressor"/>
    <property type="match status" value="1"/>
</dbReference>
<dbReference type="InterPro" id="IPR020900">
    <property type="entry name" value="Arg_repress_DNA-bd"/>
</dbReference>
<dbReference type="GO" id="GO:0003677">
    <property type="term" value="F:DNA binding"/>
    <property type="evidence" value="ECO:0007669"/>
    <property type="project" value="UniProtKB-KW"/>
</dbReference>
<accession>C2KIZ0</accession>
<dbReference type="InterPro" id="IPR036251">
    <property type="entry name" value="Arg_repress_C_sf"/>
</dbReference>
<dbReference type="Gene3D" id="1.10.10.10">
    <property type="entry name" value="Winged helix-like DNA-binding domain superfamily/Winged helix DNA-binding domain"/>
    <property type="match status" value="1"/>
</dbReference>
<dbReference type="GO" id="GO:0005737">
    <property type="term" value="C:cytoplasm"/>
    <property type="evidence" value="ECO:0007669"/>
    <property type="project" value="UniProtKB-SubCell"/>
</dbReference>
<comment type="subcellular location">
    <subcellularLocation>
        <location evidence="1 7">Cytoplasm</location>
    </subcellularLocation>
</comment>
<keyword evidence="4 7" id="KW-0805">Transcription regulation</keyword>
<dbReference type="GO" id="GO:0034618">
    <property type="term" value="F:arginine binding"/>
    <property type="evidence" value="ECO:0007669"/>
    <property type="project" value="InterPro"/>
</dbReference>
<evidence type="ECO:0000313" key="10">
    <source>
        <dbReference type="EMBL" id="EEJ42818.1"/>
    </source>
</evidence>
<dbReference type="AlphaFoldDB" id="C2KIZ0"/>
<comment type="caution">
    <text evidence="10">The sequence shown here is derived from an EMBL/GenBank/DDBJ whole genome shotgun (WGS) entry which is preliminary data.</text>
</comment>
<dbReference type="InterPro" id="IPR020899">
    <property type="entry name" value="Arg_repress_C"/>
</dbReference>
<dbReference type="Gene3D" id="3.30.1360.40">
    <property type="match status" value="1"/>
</dbReference>
<dbReference type="GO" id="GO:0006526">
    <property type="term" value="P:L-arginine biosynthetic process"/>
    <property type="evidence" value="ECO:0007669"/>
    <property type="project" value="UniProtKB-UniPathway"/>
</dbReference>
<dbReference type="GO" id="GO:0051259">
    <property type="term" value="P:protein complex oligomerization"/>
    <property type="evidence" value="ECO:0007669"/>
    <property type="project" value="InterPro"/>
</dbReference>
<proteinExistence type="inferred from homology"/>
<evidence type="ECO:0000256" key="7">
    <source>
        <dbReference type="HAMAP-Rule" id="MF_00173"/>
    </source>
</evidence>
<feature type="domain" description="Arginine repressor DNA-binding" evidence="8">
    <location>
        <begin position="11"/>
        <end position="78"/>
    </location>
</feature>
<comment type="pathway">
    <text evidence="7">Amino-acid biosynthesis; L-arginine biosynthesis [regulation].</text>
</comment>
<evidence type="ECO:0000256" key="5">
    <source>
        <dbReference type="ARBA" id="ARBA00023125"/>
    </source>
</evidence>
<dbReference type="SUPFAM" id="SSF46785">
    <property type="entry name" value="Winged helix' DNA-binding domain"/>
    <property type="match status" value="1"/>
</dbReference>
<sequence>MHHDTKEKSMISKQERQKLILDIIQDNIIASQEELLAQLIKHGVETTQTTVSRDIRAMNIIRQKSDSGQLRYQQLNDTTKNVQNLVTTNAVDEAIEEYASFVTNVEFLTIIKTTDGSGNSVAGIIDDANLPEVITTLAGFNTIYVTSKNETDAAKLADHWAELIG</sequence>
<gene>
    <name evidence="7" type="primary">argR</name>
    <name evidence="10" type="ORF">HMPREF0555_0606</name>
</gene>
<dbReference type="EMBL" id="ACKV01000026">
    <property type="protein sequence ID" value="EEJ42818.1"/>
    <property type="molecule type" value="Genomic_DNA"/>
</dbReference>
<dbReference type="InterPro" id="IPR036388">
    <property type="entry name" value="WH-like_DNA-bd_sf"/>
</dbReference>
<keyword evidence="7" id="KW-0055">Arginine biosynthesis</keyword>
<dbReference type="SUPFAM" id="SSF55252">
    <property type="entry name" value="C-terminal domain of arginine repressor"/>
    <property type="match status" value="1"/>
</dbReference>
<dbReference type="Pfam" id="PF02863">
    <property type="entry name" value="Arg_repressor_C"/>
    <property type="match status" value="1"/>
</dbReference>
<protein>
    <recommendedName>
        <fullName evidence="7">Arginine repressor</fullName>
    </recommendedName>
</protein>
<dbReference type="InterPro" id="IPR001669">
    <property type="entry name" value="Arg_repress"/>
</dbReference>
<keyword evidence="7" id="KW-0028">Amino-acid biosynthesis</keyword>
<dbReference type="GO" id="GO:1900079">
    <property type="term" value="P:regulation of arginine biosynthetic process"/>
    <property type="evidence" value="ECO:0007669"/>
    <property type="project" value="UniProtKB-UniRule"/>
</dbReference>
<dbReference type="UniPathway" id="UPA00068"/>
<keyword evidence="7" id="KW-0678">Repressor</keyword>
<dbReference type="GO" id="GO:0003700">
    <property type="term" value="F:DNA-binding transcription factor activity"/>
    <property type="evidence" value="ECO:0007669"/>
    <property type="project" value="UniProtKB-UniRule"/>
</dbReference>
<evidence type="ECO:0000259" key="9">
    <source>
        <dbReference type="Pfam" id="PF02863"/>
    </source>
</evidence>
<dbReference type="Proteomes" id="UP000004283">
    <property type="component" value="Unassembled WGS sequence"/>
</dbReference>
<dbReference type="HOGENOM" id="CLU_097103_3_0_9"/>
<evidence type="ECO:0000256" key="3">
    <source>
        <dbReference type="ARBA" id="ARBA00022490"/>
    </source>
</evidence>
<keyword evidence="6 7" id="KW-0804">Transcription</keyword>
<dbReference type="HAMAP" id="MF_00173">
    <property type="entry name" value="Arg_repressor"/>
    <property type="match status" value="1"/>
</dbReference>
<dbReference type="PANTHER" id="PTHR34471:SF1">
    <property type="entry name" value="ARGININE REPRESSOR"/>
    <property type="match status" value="1"/>
</dbReference>
<dbReference type="InterPro" id="IPR036390">
    <property type="entry name" value="WH_DNA-bd_sf"/>
</dbReference>
<feature type="domain" description="Arginine repressor C-terminal" evidence="9">
    <location>
        <begin position="102"/>
        <end position="159"/>
    </location>
</feature>